<dbReference type="Proteomes" id="UP000297951">
    <property type="component" value="Unassembled WGS sequence"/>
</dbReference>
<dbReference type="InterPro" id="IPR000060">
    <property type="entry name" value="BCCT_transptr"/>
</dbReference>
<keyword evidence="5 8" id="KW-0812">Transmembrane</keyword>
<evidence type="ECO:0000256" key="6">
    <source>
        <dbReference type="ARBA" id="ARBA00022989"/>
    </source>
</evidence>
<feature type="transmembrane region" description="Helical" evidence="8">
    <location>
        <begin position="260"/>
        <end position="280"/>
    </location>
</feature>
<keyword evidence="3" id="KW-0813">Transport</keyword>
<feature type="transmembrane region" description="Helical" evidence="8">
    <location>
        <begin position="146"/>
        <end position="167"/>
    </location>
</feature>
<feature type="transmembrane region" description="Helical" evidence="8">
    <location>
        <begin position="347"/>
        <end position="365"/>
    </location>
</feature>
<evidence type="ECO:0000256" key="7">
    <source>
        <dbReference type="ARBA" id="ARBA00023136"/>
    </source>
</evidence>
<feature type="transmembrane region" description="Helical" evidence="8">
    <location>
        <begin position="88"/>
        <end position="107"/>
    </location>
</feature>
<name>A0A4Y9F134_9MICC</name>
<accession>A0A4Y9F134</accession>
<feature type="transmembrane region" description="Helical" evidence="8">
    <location>
        <begin position="472"/>
        <end position="496"/>
    </location>
</feature>
<organism evidence="9 10">
    <name type="scientific">Rothia nasimurium</name>
    <dbReference type="NCBI Taxonomy" id="85336"/>
    <lineage>
        <taxon>Bacteria</taxon>
        <taxon>Bacillati</taxon>
        <taxon>Actinomycetota</taxon>
        <taxon>Actinomycetes</taxon>
        <taxon>Micrococcales</taxon>
        <taxon>Micrococcaceae</taxon>
        <taxon>Rothia</taxon>
    </lineage>
</organism>
<dbReference type="GO" id="GO:0022857">
    <property type="term" value="F:transmembrane transporter activity"/>
    <property type="evidence" value="ECO:0007669"/>
    <property type="project" value="InterPro"/>
</dbReference>
<feature type="transmembrane region" description="Helical" evidence="8">
    <location>
        <begin position="188"/>
        <end position="216"/>
    </location>
</feature>
<gene>
    <name evidence="9" type="ORF">E4U03_10475</name>
</gene>
<keyword evidence="4" id="KW-1003">Cell membrane</keyword>
<dbReference type="PANTHER" id="PTHR30047">
    <property type="entry name" value="HIGH-AFFINITY CHOLINE TRANSPORT PROTEIN-RELATED"/>
    <property type="match status" value="1"/>
</dbReference>
<comment type="subcellular location">
    <subcellularLocation>
        <location evidence="1">Cell membrane</location>
        <topology evidence="1">Multi-pass membrane protein</topology>
    </subcellularLocation>
</comment>
<protein>
    <submittedName>
        <fullName evidence="9">BCCT family transporter</fullName>
    </submittedName>
</protein>
<feature type="transmembrane region" description="Helical" evidence="8">
    <location>
        <begin position="10"/>
        <end position="28"/>
    </location>
</feature>
<comment type="caution">
    <text evidence="9">The sequence shown here is derived from an EMBL/GenBank/DDBJ whole genome shotgun (WGS) entry which is preliminary data.</text>
</comment>
<evidence type="ECO:0000313" key="9">
    <source>
        <dbReference type="EMBL" id="TFU20886.1"/>
    </source>
</evidence>
<evidence type="ECO:0000256" key="1">
    <source>
        <dbReference type="ARBA" id="ARBA00004651"/>
    </source>
</evidence>
<keyword evidence="7 8" id="KW-0472">Membrane</keyword>
<evidence type="ECO:0000256" key="5">
    <source>
        <dbReference type="ARBA" id="ARBA00022692"/>
    </source>
</evidence>
<evidence type="ECO:0000256" key="2">
    <source>
        <dbReference type="ARBA" id="ARBA00005658"/>
    </source>
</evidence>
<dbReference type="Pfam" id="PF02028">
    <property type="entry name" value="BCCT"/>
    <property type="match status" value="1"/>
</dbReference>
<feature type="transmembrane region" description="Helical" evidence="8">
    <location>
        <begin position="406"/>
        <end position="434"/>
    </location>
</feature>
<sequence length="637" mass="68687">MREGSLAPKVFIPAAVIMAAFIGITLAFPHRTKEIFDALQADVINYFGWYYVAIVAFFVIFALYLGFSRMGDVKLGDDDDEPAYPFTTWFAFLFAAGMGIGLVFYGATEPLMHYVDPRPGVGDGTKEEIAQAAMSQAFLHWGLHPWAIYVIVGLAIAYATHRLKLPLSIRYSLKPLLGDRVKGGAGDVIDVVALVGTLFGVATSLGLGVMQIAAGLGYMNIPAQGNGWLVGIIVVLMGITLFSLVTGLEKGMKWLSNGNLFLAAIVCLFVLVVGPTLFLFRNFIGSIGNYLQNVVAMTFETLALYGVDGEQFQAAWTTFYWGWWISWSPFVGMFIARVSKGRSVREFVIGVLLVPALTSFFWFSVLGGTALHQELFGTGTGLVSEDGSVSAENALFQMFHNLPGGVILTAGAVLLITVFFVTSADSGALVLGMLSTNGSPEPKTWIRVFWVLVAAATAISLVVIGGSESLSAIQTVAILTALPFSVVIVLMCISLYKALSVEHRLFVRAQRRNARREIEASLAEQIDDRVNELVAEGVEDRVTAAVGEHLDEHLDGQLEAALEEAADKAVEAKVEEAVDSAVESAVEAKVEEAVEKAVDEVALQVDANTAAIEQIRAVTGSIPVVKPQDVKQTPWNK</sequence>
<evidence type="ECO:0000256" key="8">
    <source>
        <dbReference type="SAM" id="Phobius"/>
    </source>
</evidence>
<comment type="similarity">
    <text evidence="2">Belongs to the BCCT transporter (TC 2.A.15) family.</text>
</comment>
<dbReference type="EMBL" id="SPQC01000045">
    <property type="protein sequence ID" value="TFU20886.1"/>
    <property type="molecule type" value="Genomic_DNA"/>
</dbReference>
<dbReference type="AlphaFoldDB" id="A0A4Y9F134"/>
<reference evidence="9 10" key="1">
    <citation type="submission" date="2019-03" db="EMBL/GenBank/DDBJ databases">
        <title>Diversity of the mouse oral microbiome.</title>
        <authorList>
            <person name="Joseph S."/>
            <person name="Aduse-Opoku J."/>
            <person name="Curtis M."/>
            <person name="Wade W."/>
            <person name="Hashim A."/>
        </authorList>
    </citation>
    <scope>NUCLEOTIDE SEQUENCE [LARGE SCALE GENOMIC DNA]</scope>
    <source>
        <strain evidence="10">irhom_31</strain>
    </source>
</reference>
<proteinExistence type="inferred from homology"/>
<evidence type="ECO:0000256" key="4">
    <source>
        <dbReference type="ARBA" id="ARBA00022475"/>
    </source>
</evidence>
<feature type="transmembrane region" description="Helical" evidence="8">
    <location>
        <begin position="314"/>
        <end position="335"/>
    </location>
</feature>
<feature type="transmembrane region" description="Helical" evidence="8">
    <location>
        <begin position="48"/>
        <end position="67"/>
    </location>
</feature>
<keyword evidence="6 8" id="KW-1133">Transmembrane helix</keyword>
<dbReference type="PANTHER" id="PTHR30047:SF7">
    <property type="entry name" value="HIGH-AFFINITY CHOLINE TRANSPORT PROTEIN"/>
    <property type="match status" value="1"/>
</dbReference>
<dbReference type="NCBIfam" id="TIGR00842">
    <property type="entry name" value="bcct"/>
    <property type="match status" value="1"/>
</dbReference>
<evidence type="ECO:0000256" key="3">
    <source>
        <dbReference type="ARBA" id="ARBA00022448"/>
    </source>
</evidence>
<feature type="transmembrane region" description="Helical" evidence="8">
    <location>
        <begin position="228"/>
        <end position="248"/>
    </location>
</feature>
<dbReference type="GO" id="GO:0005886">
    <property type="term" value="C:plasma membrane"/>
    <property type="evidence" value="ECO:0007669"/>
    <property type="project" value="UniProtKB-SubCell"/>
</dbReference>
<evidence type="ECO:0000313" key="10">
    <source>
        <dbReference type="Proteomes" id="UP000297951"/>
    </source>
</evidence>
<feature type="transmembrane region" description="Helical" evidence="8">
    <location>
        <begin position="446"/>
        <end position="466"/>
    </location>
</feature>
<dbReference type="OrthoDB" id="9775735at2"/>